<dbReference type="EMBL" id="CP013065">
    <property type="protein sequence ID" value="ALM13308.1"/>
    <property type="molecule type" value="Genomic_DNA"/>
</dbReference>
<dbReference type="InterPro" id="IPR044135">
    <property type="entry name" value="Met-tRNA-FMT_C"/>
</dbReference>
<evidence type="ECO:0000313" key="8">
    <source>
        <dbReference type="EMBL" id="ALM13308.1"/>
    </source>
</evidence>
<reference evidence="9" key="1">
    <citation type="submission" date="2015-10" db="EMBL/GenBank/DDBJ databases">
        <title>Analysis of five complete genome sequences for members of the class Peribacteria in the recently recognized Peregrinibacteria bacterial phylum.</title>
        <authorList>
            <person name="Anantharaman K."/>
            <person name="Brown C.T."/>
            <person name="Burstein D."/>
            <person name="Castelle C.J."/>
            <person name="Probst A.J."/>
            <person name="Thomas B.C."/>
            <person name="Williams K.H."/>
            <person name="Banfield J.F."/>
        </authorList>
    </citation>
    <scope>NUCLEOTIDE SEQUENCE [LARGE SCALE GENOMIC DNA]</scope>
</reference>
<dbReference type="AlphaFoldDB" id="A0A0S1SVC7"/>
<evidence type="ECO:0000256" key="3">
    <source>
        <dbReference type="ARBA" id="ARBA00022679"/>
    </source>
</evidence>
<keyword evidence="3 5" id="KW-0808">Transferase</keyword>
<feature type="domain" description="Formyl transferase N-terminal" evidence="6">
    <location>
        <begin position="14"/>
        <end position="189"/>
    </location>
</feature>
<dbReference type="SUPFAM" id="SSF53328">
    <property type="entry name" value="Formyltransferase"/>
    <property type="match status" value="1"/>
</dbReference>
<organism evidence="8 9">
    <name type="scientific">Candidatus Peribacter riflensis</name>
    <dbReference type="NCBI Taxonomy" id="1735162"/>
    <lineage>
        <taxon>Bacteria</taxon>
        <taxon>Candidatus Peregrinibacteriota</taxon>
        <taxon>Candidatus Peribacteria</taxon>
        <taxon>Candidatus Peribacterales</taxon>
        <taxon>Candidatus Peribacteraceae</taxon>
        <taxon>Candidatus Peribacter</taxon>
    </lineage>
</organism>
<dbReference type="InterPro" id="IPR041711">
    <property type="entry name" value="Met-tRNA-FMT_N"/>
</dbReference>
<reference evidence="8 9" key="2">
    <citation type="journal article" date="2016" name="PeerJ">
        <title>Analysis of five complete genome sequences for members of the class Peribacteria in the recently recognized Peregrinibacteria bacterial phylum.</title>
        <authorList>
            <person name="Anantharaman K."/>
            <person name="Brown C.T."/>
            <person name="Burstein D."/>
            <person name="Castelle C.J."/>
            <person name="Probst A.J."/>
            <person name="Thomas B.C."/>
            <person name="Williams K.H."/>
            <person name="Banfield J.F."/>
        </authorList>
    </citation>
    <scope>NUCLEOTIDE SEQUENCE [LARGE SCALE GENOMIC DNA]</scope>
    <source>
        <strain evidence="8">RIFOXYD1_FULL_PER-ii_59_16</strain>
    </source>
</reference>
<dbReference type="PANTHER" id="PTHR11138">
    <property type="entry name" value="METHIONYL-TRNA FORMYLTRANSFERASE"/>
    <property type="match status" value="1"/>
</dbReference>
<feature type="domain" description="Formyl transferase C-terminal" evidence="7">
    <location>
        <begin position="211"/>
        <end position="298"/>
    </location>
</feature>
<dbReference type="GO" id="GO:0004479">
    <property type="term" value="F:methionyl-tRNA formyltransferase activity"/>
    <property type="evidence" value="ECO:0007669"/>
    <property type="project" value="UniProtKB-UniRule"/>
</dbReference>
<sequence length="299" mass="32386">MYTRAVTQQPLSIVFCGTPEFAVPSLTALLERPKDFRLSLVITQPDQPVGRKQALTPPPVKVYAEAHRLPLLQPDDINDAATHSRISALGCDVLVTVAYGQILSPALLLLPRLGGVNVHPSLLPKWRGAAPIQNAILASDSETGVTVQQMVQALDAGPILAQERMALSPEETQEHLSVLLSAMGAKLLADTLTKPFSPVPQDETHVTFCRKLSRKDGEVNPAEMSAEEIHRRVRALSPWPGITAPFGGTRVKILATSLVAEPEALEVPCKDGRPLFVLSLQPQGRKPMSGKAWLRGHNK</sequence>
<dbReference type="GO" id="GO:0005829">
    <property type="term" value="C:cytosol"/>
    <property type="evidence" value="ECO:0007669"/>
    <property type="project" value="TreeGrafter"/>
</dbReference>
<dbReference type="InterPro" id="IPR005793">
    <property type="entry name" value="Formyl_trans_C"/>
</dbReference>
<accession>A0A0S1SR41</accession>
<comment type="function">
    <text evidence="5">Attaches a formyl group to the free amino group of methionyl-tRNA(fMet). The formyl group appears to play a dual role in the initiator identity of N-formylmethionyl-tRNA by promoting its recognition by IF2 and preventing the misappropriation of this tRNA by the elongation apparatus.</text>
</comment>
<evidence type="ECO:0000313" key="9">
    <source>
        <dbReference type="Proteomes" id="UP000069135"/>
    </source>
</evidence>
<dbReference type="InterPro" id="IPR005794">
    <property type="entry name" value="Fmt"/>
</dbReference>
<accession>A0A0S1SSE7</accession>
<dbReference type="NCBIfam" id="TIGR00460">
    <property type="entry name" value="fmt"/>
    <property type="match status" value="1"/>
</dbReference>
<protein>
    <recommendedName>
        <fullName evidence="2 5">Methionyl-tRNA formyltransferase</fullName>
        <ecNumber evidence="2 5">2.1.2.9</ecNumber>
    </recommendedName>
</protein>
<dbReference type="HAMAP" id="MF_00182">
    <property type="entry name" value="Formyl_trans"/>
    <property type="match status" value="1"/>
</dbReference>
<dbReference type="InterPro" id="IPR002376">
    <property type="entry name" value="Formyl_transf_N"/>
</dbReference>
<dbReference type="STRING" id="1735162.PeribacterB2_0628"/>
<dbReference type="PATRIC" id="fig|1735161.3.peg.613"/>
<evidence type="ECO:0000256" key="2">
    <source>
        <dbReference type="ARBA" id="ARBA00012261"/>
    </source>
</evidence>
<keyword evidence="4 5" id="KW-0648">Protein biosynthesis</keyword>
<accession>A0A0S1SH72</accession>
<proteinExistence type="inferred from homology"/>
<comment type="similarity">
    <text evidence="1 5">Belongs to the Fmt family.</text>
</comment>
<gene>
    <name evidence="5" type="primary">fmt</name>
    <name evidence="8" type="ORF">PeribacterD1_0629</name>
</gene>
<dbReference type="CDD" id="cd08704">
    <property type="entry name" value="Met_tRNA_FMT_C"/>
    <property type="match status" value="1"/>
</dbReference>
<comment type="catalytic activity">
    <reaction evidence="5">
        <text>L-methionyl-tRNA(fMet) + (6R)-10-formyltetrahydrofolate = N-formyl-L-methionyl-tRNA(fMet) + (6S)-5,6,7,8-tetrahydrofolate + H(+)</text>
        <dbReference type="Rhea" id="RHEA:24380"/>
        <dbReference type="Rhea" id="RHEA-COMP:9952"/>
        <dbReference type="Rhea" id="RHEA-COMP:9953"/>
        <dbReference type="ChEBI" id="CHEBI:15378"/>
        <dbReference type="ChEBI" id="CHEBI:57453"/>
        <dbReference type="ChEBI" id="CHEBI:78530"/>
        <dbReference type="ChEBI" id="CHEBI:78844"/>
        <dbReference type="ChEBI" id="CHEBI:195366"/>
        <dbReference type="EC" id="2.1.2.9"/>
    </reaction>
</comment>
<dbReference type="Gene3D" id="3.40.50.12230">
    <property type="match status" value="1"/>
</dbReference>
<dbReference type="Proteomes" id="UP000069135">
    <property type="component" value="Chromosome"/>
</dbReference>
<dbReference type="CDD" id="cd08646">
    <property type="entry name" value="FMT_core_Met-tRNA-FMT_N"/>
    <property type="match status" value="1"/>
</dbReference>
<dbReference type="InterPro" id="IPR011034">
    <property type="entry name" value="Formyl_transferase-like_C_sf"/>
</dbReference>
<feature type="binding site" evidence="5">
    <location>
        <begin position="121"/>
        <end position="124"/>
    </location>
    <ligand>
        <name>(6S)-5,6,7,8-tetrahydrofolate</name>
        <dbReference type="ChEBI" id="CHEBI:57453"/>
    </ligand>
</feature>
<dbReference type="EC" id="2.1.2.9" evidence="2 5"/>
<evidence type="ECO:0000259" key="6">
    <source>
        <dbReference type="Pfam" id="PF00551"/>
    </source>
</evidence>
<name>A0A0S1SVC7_9BACT</name>
<dbReference type="Pfam" id="PF00551">
    <property type="entry name" value="Formyl_trans_N"/>
    <property type="match status" value="1"/>
</dbReference>
<dbReference type="SUPFAM" id="SSF50486">
    <property type="entry name" value="FMT C-terminal domain-like"/>
    <property type="match status" value="1"/>
</dbReference>
<dbReference type="PANTHER" id="PTHR11138:SF5">
    <property type="entry name" value="METHIONYL-TRNA FORMYLTRANSFERASE, MITOCHONDRIAL"/>
    <property type="match status" value="1"/>
</dbReference>
<accession>A0A0S1SL26</accession>
<evidence type="ECO:0000256" key="5">
    <source>
        <dbReference type="HAMAP-Rule" id="MF_00182"/>
    </source>
</evidence>
<evidence type="ECO:0000256" key="1">
    <source>
        <dbReference type="ARBA" id="ARBA00010699"/>
    </source>
</evidence>
<dbReference type="KEGG" id="prf:PeribacterA2_0628"/>
<dbReference type="InterPro" id="IPR036477">
    <property type="entry name" value="Formyl_transf_N_sf"/>
</dbReference>
<evidence type="ECO:0000256" key="4">
    <source>
        <dbReference type="ARBA" id="ARBA00022917"/>
    </source>
</evidence>
<evidence type="ECO:0000259" key="7">
    <source>
        <dbReference type="Pfam" id="PF02911"/>
    </source>
</evidence>
<accession>A0A0S1SVC7</accession>
<dbReference type="Pfam" id="PF02911">
    <property type="entry name" value="Formyl_trans_C"/>
    <property type="match status" value="1"/>
</dbReference>